<evidence type="ECO:0000256" key="7">
    <source>
        <dbReference type="ARBA" id="ARBA00023061"/>
    </source>
</evidence>
<evidence type="ECO:0000256" key="8">
    <source>
        <dbReference type="ARBA" id="ARBA00023239"/>
    </source>
</evidence>
<dbReference type="eggNOG" id="COG3527">
    <property type="taxonomic scope" value="Bacteria"/>
</dbReference>
<gene>
    <name evidence="10" type="primary">budA</name>
    <name evidence="10" type="ordered locus">SNE_A13550</name>
</gene>
<dbReference type="GO" id="GO:0047605">
    <property type="term" value="F:acetolactate decarboxylase activity"/>
    <property type="evidence" value="ECO:0007669"/>
    <property type="project" value="UniProtKB-UniRule"/>
</dbReference>
<dbReference type="InterPro" id="IPR005128">
    <property type="entry name" value="Acetolactate_a_deCO2ase"/>
</dbReference>
<dbReference type="CDD" id="cd17299">
    <property type="entry name" value="acetolactate_decarboxylase"/>
    <property type="match status" value="1"/>
</dbReference>
<dbReference type="EMBL" id="FR872582">
    <property type="protein sequence ID" value="CCB89232.1"/>
    <property type="molecule type" value="Genomic_DNA"/>
</dbReference>
<evidence type="ECO:0000256" key="9">
    <source>
        <dbReference type="PIRNR" id="PIRNR001332"/>
    </source>
</evidence>
<evidence type="ECO:0000256" key="2">
    <source>
        <dbReference type="ARBA" id="ARBA00005170"/>
    </source>
</evidence>
<dbReference type="Gene3D" id="3.30.1330.80">
    <property type="entry name" value="Hypothetical protein, similar to alpha- acetolactate decarboxylase, domain 2"/>
    <property type="match status" value="2"/>
</dbReference>
<dbReference type="PIRSF" id="PIRSF001332">
    <property type="entry name" value="Acetolac_decarb"/>
    <property type="match status" value="1"/>
</dbReference>
<proteinExistence type="inferred from homology"/>
<reference evidence="10 11" key="2">
    <citation type="journal article" date="2011" name="Mol. Biol. Evol.">
        <title>Unity in variety--the pan-genome of the Chlamydiae.</title>
        <authorList>
            <person name="Collingro A."/>
            <person name="Tischler P."/>
            <person name="Weinmaier T."/>
            <person name="Penz T."/>
            <person name="Heinz E."/>
            <person name="Brunham R.C."/>
            <person name="Read T.D."/>
            <person name="Bavoil P.M."/>
            <person name="Sachse K."/>
            <person name="Kahane S."/>
            <person name="Friedman M.G."/>
            <person name="Rattei T."/>
            <person name="Myers G.S."/>
            <person name="Horn M."/>
        </authorList>
    </citation>
    <scope>NUCLEOTIDE SEQUENCE [LARGE SCALE GENOMIC DNA]</scope>
    <source>
        <strain evidence="11">ATCC VR-1471 / Z</strain>
    </source>
</reference>
<dbReference type="PANTHER" id="PTHR35524:SF1">
    <property type="entry name" value="ALPHA-ACETOLACTATE DECARBOXYLASE"/>
    <property type="match status" value="1"/>
</dbReference>
<evidence type="ECO:0000313" key="11">
    <source>
        <dbReference type="Proteomes" id="UP000000496"/>
    </source>
</evidence>
<dbReference type="PANTHER" id="PTHR35524">
    <property type="entry name" value="ALPHA-ACETOLACTATE DECARBOXYLASE"/>
    <property type="match status" value="1"/>
</dbReference>
<comment type="similarity">
    <text evidence="3 9">Belongs to the alpha-acetolactate decarboxylase family.</text>
</comment>
<keyword evidence="7 9" id="KW-0005">Acetoin biosynthesis</keyword>
<dbReference type="RefSeq" id="WP_013943699.1">
    <property type="nucleotide sequence ID" value="NC_015713.1"/>
</dbReference>
<keyword evidence="6 9" id="KW-0210">Decarboxylase</keyword>
<dbReference type="NCBIfam" id="TIGR01252">
    <property type="entry name" value="acetolac_decarb"/>
    <property type="match status" value="1"/>
</dbReference>
<keyword evidence="8 9" id="KW-0456">Lyase</keyword>
<dbReference type="HOGENOM" id="CLU_072561_0_0_0"/>
<dbReference type="SUPFAM" id="SSF117856">
    <property type="entry name" value="AF0104/ALDC/Ptd012-like"/>
    <property type="match status" value="1"/>
</dbReference>
<evidence type="ECO:0000256" key="1">
    <source>
        <dbReference type="ARBA" id="ARBA00001784"/>
    </source>
</evidence>
<protein>
    <recommendedName>
        <fullName evidence="5 9">Alpha-acetolactate decarboxylase</fullName>
        <ecNumber evidence="4 9">4.1.1.5</ecNumber>
    </recommendedName>
</protein>
<dbReference type="OrthoDB" id="8612680at2"/>
<comment type="catalytic activity">
    <reaction evidence="1 9">
        <text>(2S)-2-acetolactate + H(+) = (R)-acetoin + CO2</text>
        <dbReference type="Rhea" id="RHEA:21580"/>
        <dbReference type="ChEBI" id="CHEBI:15378"/>
        <dbReference type="ChEBI" id="CHEBI:15686"/>
        <dbReference type="ChEBI" id="CHEBI:16526"/>
        <dbReference type="ChEBI" id="CHEBI:58476"/>
        <dbReference type="EC" id="4.1.1.5"/>
    </reaction>
</comment>
<organism evidence="10 11">
    <name type="scientific">Simkania negevensis (strain ATCC VR-1471 / DSM 27360 / Z)</name>
    <dbReference type="NCBI Taxonomy" id="331113"/>
    <lineage>
        <taxon>Bacteria</taxon>
        <taxon>Pseudomonadati</taxon>
        <taxon>Chlamydiota</taxon>
        <taxon>Chlamydiia</taxon>
        <taxon>Parachlamydiales</taxon>
        <taxon>Simkaniaceae</taxon>
        <taxon>Simkania</taxon>
    </lineage>
</organism>
<dbReference type="EC" id="4.1.1.5" evidence="4 9"/>
<evidence type="ECO:0000256" key="5">
    <source>
        <dbReference type="ARBA" id="ARBA00020164"/>
    </source>
</evidence>
<name>F8L8T9_SIMNZ</name>
<evidence type="ECO:0000313" key="10">
    <source>
        <dbReference type="EMBL" id="CCB89232.1"/>
    </source>
</evidence>
<dbReference type="GO" id="GO:0045151">
    <property type="term" value="P:acetoin biosynthetic process"/>
    <property type="evidence" value="ECO:0007669"/>
    <property type="project" value="UniProtKB-UniRule"/>
</dbReference>
<accession>F8L8T9</accession>
<evidence type="ECO:0000256" key="6">
    <source>
        <dbReference type="ARBA" id="ARBA00022793"/>
    </source>
</evidence>
<reference key="1">
    <citation type="journal article" date="2011" name="Mol. Biol. Evol.">
        <title>Unity in variety -- the pan-genome of the Chlamydiae.</title>
        <authorList>
            <person name="Collingro A."/>
            <person name="Tischler P."/>
            <person name="Weinmaier T."/>
            <person name="Penz T."/>
            <person name="Heinz E."/>
            <person name="Brunham R.C."/>
            <person name="Read T.D."/>
            <person name="Bavoil P.M."/>
            <person name="Sachse K."/>
            <person name="Kahane S."/>
            <person name="Friedman M.G."/>
            <person name="Rattei T."/>
            <person name="Myers G.S.A."/>
            <person name="Horn M."/>
        </authorList>
    </citation>
    <scope>NUCLEOTIDE SEQUENCE</scope>
    <source>
        <strain>Z</strain>
    </source>
</reference>
<dbReference type="AlphaFoldDB" id="F8L8T9"/>
<sequence length="255" mass="28829">MKYFWFFLFPLFSLFSKESQIFQVSTFSALMEGVYDGSMTYEEVAKQGDFGLGTFNQINGEMVALDGVFYQDSPNGTLSKVQPSETTPFAVVTFFKSSFSQKLLSSKNFGHLGKLLLPSIVQKNTPHALKIEGSFRHLHLRSLPKQEPPYSDLVQAVKKQNEYDFYDIEGTLVGYYFPEYLNGVNVGGFHFHFISSDHTKGGHVLEVSTKSGTCYFQPCENLKIHFPNSSSFAEANLSEDLEEIHDVEQPELKGY</sequence>
<dbReference type="STRING" id="331113.SNE_A13550"/>
<keyword evidence="11" id="KW-1185">Reference proteome</keyword>
<dbReference type="Proteomes" id="UP000000496">
    <property type="component" value="Chromosome gsn.131"/>
</dbReference>
<dbReference type="Pfam" id="PF03306">
    <property type="entry name" value="AAL_decarboxy"/>
    <property type="match status" value="1"/>
</dbReference>
<dbReference type="KEGG" id="sng:SNE_A13550"/>
<evidence type="ECO:0000256" key="3">
    <source>
        <dbReference type="ARBA" id="ARBA00007106"/>
    </source>
</evidence>
<comment type="pathway">
    <text evidence="2 9">Polyol metabolism; (R,R)-butane-2,3-diol biosynthesis; (R,R)-butane-2,3-diol from pyruvate: step 2/3.</text>
</comment>
<dbReference type="UniPathway" id="UPA00626">
    <property type="reaction ID" value="UER00678"/>
</dbReference>
<evidence type="ECO:0000256" key="4">
    <source>
        <dbReference type="ARBA" id="ARBA00013204"/>
    </source>
</evidence>